<feature type="chain" id="PRO_5009445544" description="non-reducing end alpha-L-arabinofuranosidase" evidence="8">
    <location>
        <begin position="18"/>
        <end position="638"/>
    </location>
</feature>
<dbReference type="InterPro" id="IPR013780">
    <property type="entry name" value="Glyco_hydro_b"/>
</dbReference>
<keyword evidence="7" id="KW-0325">Glycoprotein</keyword>
<dbReference type="InterPro" id="IPR051563">
    <property type="entry name" value="Glycosyl_Hydrolase_51"/>
</dbReference>
<evidence type="ECO:0000256" key="3">
    <source>
        <dbReference type="ARBA" id="ARBA00007186"/>
    </source>
</evidence>
<accession>A0A1E1K423</accession>
<dbReference type="GO" id="GO:0031222">
    <property type="term" value="P:arabinan catabolic process"/>
    <property type="evidence" value="ECO:0007669"/>
    <property type="project" value="UniProtKB-UniPathway"/>
</dbReference>
<reference evidence="11" key="1">
    <citation type="submission" date="2016-03" db="EMBL/GenBank/DDBJ databases">
        <authorList>
            <person name="Ploux O."/>
        </authorList>
    </citation>
    <scope>NUCLEOTIDE SEQUENCE [LARGE SCALE GENOMIC DNA]</scope>
    <source>
        <strain evidence="11">UK7</strain>
    </source>
</reference>
<dbReference type="InterPro" id="IPR017853">
    <property type="entry name" value="GH"/>
</dbReference>
<evidence type="ECO:0000256" key="8">
    <source>
        <dbReference type="SAM" id="SignalP"/>
    </source>
</evidence>
<keyword evidence="6" id="KW-0378">Hydrolase</keyword>
<dbReference type="AlphaFoldDB" id="A0A1E1K423"/>
<evidence type="ECO:0000256" key="5">
    <source>
        <dbReference type="ARBA" id="ARBA00022729"/>
    </source>
</evidence>
<evidence type="ECO:0000256" key="1">
    <source>
        <dbReference type="ARBA" id="ARBA00001462"/>
    </source>
</evidence>
<dbReference type="GO" id="GO:0046556">
    <property type="term" value="F:alpha-L-arabinofuranosidase activity"/>
    <property type="evidence" value="ECO:0007669"/>
    <property type="project" value="UniProtKB-EC"/>
</dbReference>
<proteinExistence type="inferred from homology"/>
<dbReference type="EMBL" id="FJUW01000006">
    <property type="protein sequence ID" value="CZS92819.1"/>
    <property type="molecule type" value="Genomic_DNA"/>
</dbReference>
<comment type="pathway">
    <text evidence="2">Glycan metabolism; L-arabinan degradation.</text>
</comment>
<evidence type="ECO:0000313" key="10">
    <source>
        <dbReference type="EMBL" id="CZS92819.1"/>
    </source>
</evidence>
<comment type="caution">
    <text evidence="10">The sequence shown here is derived from an EMBL/GenBank/DDBJ whole genome shotgun (WGS) entry which is preliminary data.</text>
</comment>
<keyword evidence="5 8" id="KW-0732">Signal</keyword>
<comment type="catalytic activity">
    <reaction evidence="1">
        <text>Hydrolysis of terminal non-reducing alpha-L-arabinofuranoside residues in alpha-L-arabinosides.</text>
        <dbReference type="EC" id="3.2.1.55"/>
    </reaction>
</comment>
<dbReference type="Proteomes" id="UP000178129">
    <property type="component" value="Unassembled WGS sequence"/>
</dbReference>
<dbReference type="SUPFAM" id="SSF51445">
    <property type="entry name" value="(Trans)glycosidases"/>
    <property type="match status" value="1"/>
</dbReference>
<keyword evidence="11" id="KW-1185">Reference proteome</keyword>
<dbReference type="EC" id="3.2.1.55" evidence="4"/>
<evidence type="ECO:0000256" key="6">
    <source>
        <dbReference type="ARBA" id="ARBA00022801"/>
    </source>
</evidence>
<evidence type="ECO:0000259" key="9">
    <source>
        <dbReference type="SMART" id="SM00813"/>
    </source>
</evidence>
<dbReference type="PANTHER" id="PTHR31776:SF0">
    <property type="entry name" value="ALPHA-L-ARABINOFURANOSIDASE 1"/>
    <property type="match status" value="1"/>
</dbReference>
<dbReference type="SMART" id="SM00813">
    <property type="entry name" value="Alpha-L-AF_C"/>
    <property type="match status" value="1"/>
</dbReference>
<dbReference type="GO" id="GO:0046373">
    <property type="term" value="P:L-arabinose metabolic process"/>
    <property type="evidence" value="ECO:0007669"/>
    <property type="project" value="InterPro"/>
</dbReference>
<feature type="signal peptide" evidence="8">
    <location>
        <begin position="1"/>
        <end position="17"/>
    </location>
</feature>
<evidence type="ECO:0000256" key="7">
    <source>
        <dbReference type="ARBA" id="ARBA00023180"/>
    </source>
</evidence>
<evidence type="ECO:0000256" key="2">
    <source>
        <dbReference type="ARBA" id="ARBA00004834"/>
    </source>
</evidence>
<protein>
    <recommendedName>
        <fullName evidence="4">non-reducing end alpha-L-arabinofuranosidase</fullName>
        <ecNumber evidence="4">3.2.1.55</ecNumber>
    </recommendedName>
</protein>
<name>A0A1E1K423_9HELO</name>
<feature type="domain" description="Alpha-L-arabinofuranosidase C-terminal" evidence="9">
    <location>
        <begin position="431"/>
        <end position="629"/>
    </location>
</feature>
<dbReference type="STRING" id="914237.A0A1E1K423"/>
<sequence length="638" mass="69882">MFNILPFLAGFAGIATAVKIKVSNQGGNATSPLMYGVMFEDVNHSGDGGIYAELIQNRAFQGSIQNPSNLKPWTPIGDTKLSLQNTSIPLSWALPLSVNVVASGTGGLQNPGYWGISVKSQTYKGSFWALGDYAGTFTLSLKSASTSDVWGSVKIPSKCKTGQWIQHTFSIQAKEAPNTNNTFVLEFEGGKGSLNLNLISLFPPTYNNRPNGLRPDLMKGLKELNPSFLRMPGGSNLQGNRYHFRWRWNQTIGPLTERPGRPGVWTYQNTDGMGLVEYLQMCDDLKAEPILAVWSGVYLQGDGAIPEAKLAPYVEEAMNELEFIMGSTSTKYGGLRASLGFPNPWKIRYVEIGNEDNYANPEGYASYRFRMFHDAIRAAYPSISIMSSTGDHTAVAPGSSIDYHEYNRPNNFASEFTKFDNVDRSHKILIGEYASIQGNAAQPNASVSWSVEPFLSFPNWVGAVGETIYTLGAERNGDVVIGASYAPVLQHLNSTQWIPDLITFTADPAQNVFSTSYYAIQFLSAYRYTHIAPMTTDTPFSPAYYVAGYDKDTLDYTFKAAVYNTTTSVPFEISFAGLTKDDSTATLRVLSAPDGLSSNVPGGPNVVRQETHKLNAKNGVFSFSLKQYDIAILTTKSS</sequence>
<dbReference type="Gene3D" id="3.20.20.80">
    <property type="entry name" value="Glycosidases"/>
    <property type="match status" value="1"/>
</dbReference>
<dbReference type="InParanoid" id="A0A1E1K423"/>
<dbReference type="InterPro" id="IPR010720">
    <property type="entry name" value="Alpha-L-AF_C"/>
</dbReference>
<organism evidence="10 11">
    <name type="scientific">Rhynchosporium graminicola</name>
    <dbReference type="NCBI Taxonomy" id="2792576"/>
    <lineage>
        <taxon>Eukaryota</taxon>
        <taxon>Fungi</taxon>
        <taxon>Dikarya</taxon>
        <taxon>Ascomycota</taxon>
        <taxon>Pezizomycotina</taxon>
        <taxon>Leotiomycetes</taxon>
        <taxon>Helotiales</taxon>
        <taxon>Ploettnerulaceae</taxon>
        <taxon>Rhynchosporium</taxon>
    </lineage>
</organism>
<comment type="similarity">
    <text evidence="3">Belongs to the glycosyl hydrolase 51 family.</text>
</comment>
<dbReference type="Pfam" id="PF22848">
    <property type="entry name" value="ASD1_dom"/>
    <property type="match status" value="1"/>
</dbReference>
<dbReference type="Gene3D" id="2.60.40.1180">
    <property type="entry name" value="Golgi alpha-mannosidase II"/>
    <property type="match status" value="1"/>
</dbReference>
<dbReference type="UniPathway" id="UPA00667"/>
<gene>
    <name evidence="10" type="ORF">RCO7_10186</name>
</gene>
<evidence type="ECO:0000256" key="4">
    <source>
        <dbReference type="ARBA" id="ARBA00012670"/>
    </source>
</evidence>
<dbReference type="PANTHER" id="PTHR31776">
    <property type="entry name" value="ALPHA-L-ARABINOFURANOSIDASE 1"/>
    <property type="match status" value="1"/>
</dbReference>
<dbReference type="InterPro" id="IPR055235">
    <property type="entry name" value="ASD1_cat"/>
</dbReference>
<evidence type="ECO:0000313" key="11">
    <source>
        <dbReference type="Proteomes" id="UP000178129"/>
    </source>
</evidence>
<dbReference type="Pfam" id="PF06964">
    <property type="entry name" value="Alpha-L-AF_C"/>
    <property type="match status" value="1"/>
</dbReference>